<dbReference type="AlphaFoldDB" id="A4G2C4"/>
<dbReference type="HOGENOM" id="CLU_2825226_0_0_4"/>
<proteinExistence type="predicted"/>
<gene>
    <name evidence="1" type="ordered locus">HEAR0445</name>
</gene>
<evidence type="ECO:0000313" key="1">
    <source>
        <dbReference type="EMBL" id="CAL60661.1"/>
    </source>
</evidence>
<accession>A4G2C4</accession>
<name>A4G2C4_HERAR</name>
<dbReference type="Proteomes" id="UP000006697">
    <property type="component" value="Chromosome"/>
</dbReference>
<sequence length="66" mass="7486">MPCSTYGRLAIKIKGLREIVALLSFPDVTDARFPGIQPPCCFMRMFIQGIFLTNRVNIIHSMKLSK</sequence>
<dbReference type="EMBL" id="CU207211">
    <property type="protein sequence ID" value="CAL60661.1"/>
    <property type="molecule type" value="Genomic_DNA"/>
</dbReference>
<evidence type="ECO:0000313" key="2">
    <source>
        <dbReference type="Proteomes" id="UP000006697"/>
    </source>
</evidence>
<protein>
    <submittedName>
        <fullName evidence="1">Uncharacterized protein</fullName>
    </submittedName>
</protein>
<dbReference type="KEGG" id="har:HEAR0445"/>
<reference evidence="1 2" key="1">
    <citation type="journal article" date="2007" name="PLoS Genet.">
        <title>A tale of two oxidation states: bacterial colonization of arsenic-rich environments.</title>
        <authorList>
            <person name="Muller D."/>
            <person name="Medigue C."/>
            <person name="Koechler S."/>
            <person name="Barbe V."/>
            <person name="Barakat M."/>
            <person name="Talla E."/>
            <person name="Bonnefoy V."/>
            <person name="Krin E."/>
            <person name="Arsene-Ploetze F."/>
            <person name="Carapito C."/>
            <person name="Chandler M."/>
            <person name="Cournoyer B."/>
            <person name="Cruveiller S."/>
            <person name="Dossat C."/>
            <person name="Duval S."/>
            <person name="Heymann M."/>
            <person name="Leize E."/>
            <person name="Lieutaud A."/>
            <person name="Lievremont D."/>
            <person name="Makita Y."/>
            <person name="Mangenot S."/>
            <person name="Nitschke W."/>
            <person name="Ortet P."/>
            <person name="Perdrial N."/>
            <person name="Schoepp B."/>
            <person name="Siguier N."/>
            <person name="Simeonova D.D."/>
            <person name="Rouy Z."/>
            <person name="Segurens B."/>
            <person name="Turlin E."/>
            <person name="Vallenet D."/>
            <person name="Van Dorsselaer A."/>
            <person name="Weiss S."/>
            <person name="Weissenbach J."/>
            <person name="Lett M.C."/>
            <person name="Danchin A."/>
            <person name="Bertin P.N."/>
        </authorList>
    </citation>
    <scope>NUCLEOTIDE SEQUENCE [LARGE SCALE GENOMIC DNA]</scope>
    <source>
        <strain evidence="2">ULPAs1</strain>
    </source>
</reference>
<organism evidence="1 2">
    <name type="scientific">Herminiimonas arsenicoxydans</name>
    <dbReference type="NCBI Taxonomy" id="204773"/>
    <lineage>
        <taxon>Bacteria</taxon>
        <taxon>Pseudomonadati</taxon>
        <taxon>Pseudomonadota</taxon>
        <taxon>Betaproteobacteria</taxon>
        <taxon>Burkholderiales</taxon>
        <taxon>Oxalobacteraceae</taxon>
        <taxon>Herminiimonas</taxon>
    </lineage>
</organism>
<keyword evidence="2" id="KW-1185">Reference proteome</keyword>